<sequence>MNFTPLKTLRRTALTLTASALIITPALAHDIYIWPSYFNINAEKPTHVAVDVTASHTAFRPDFAMASNGVKVTGVDGKALRRFGPYYQGQRRASFDLPVNEAGTYGLFYQREASYFTKYKIGKRDKDKHMRANKVEAAAKLPKGARDIETRSYATTAMSFVTNQAPTTEALAPTNQGFELIAITHPSDYVTNEALQVKALFNGEPVADQTIIIEQEGPQYRKNPEALEIKTNKEGIASFTLANGGRYLLKTNHEKVATNELADFDVTRIFYAFEVIFE</sequence>
<feature type="chain" id="PRO_5047041476" evidence="1">
    <location>
        <begin position="29"/>
        <end position="278"/>
    </location>
</feature>
<dbReference type="Proteomes" id="UP001500021">
    <property type="component" value="Unassembled WGS sequence"/>
</dbReference>
<protein>
    <submittedName>
        <fullName evidence="2">DUF4198 domain-containing protein</fullName>
    </submittedName>
</protein>
<accession>A0ABN1L485</accession>
<organism evidence="2 3">
    <name type="scientific">Colwellia asteriadis</name>
    <dbReference type="NCBI Taxonomy" id="517723"/>
    <lineage>
        <taxon>Bacteria</taxon>
        <taxon>Pseudomonadati</taxon>
        <taxon>Pseudomonadota</taxon>
        <taxon>Gammaproteobacteria</taxon>
        <taxon>Alteromonadales</taxon>
        <taxon>Colwelliaceae</taxon>
        <taxon>Colwellia</taxon>
    </lineage>
</organism>
<reference evidence="2 3" key="1">
    <citation type="journal article" date="2019" name="Int. J. Syst. Evol. Microbiol.">
        <title>The Global Catalogue of Microorganisms (GCM) 10K type strain sequencing project: providing services to taxonomists for standard genome sequencing and annotation.</title>
        <authorList>
            <consortium name="The Broad Institute Genomics Platform"/>
            <consortium name="The Broad Institute Genome Sequencing Center for Infectious Disease"/>
            <person name="Wu L."/>
            <person name="Ma J."/>
        </authorList>
    </citation>
    <scope>NUCLEOTIDE SEQUENCE [LARGE SCALE GENOMIC DNA]</scope>
    <source>
        <strain evidence="2 3">JCM 15608</strain>
    </source>
</reference>
<dbReference type="InterPro" id="IPR019613">
    <property type="entry name" value="DUF4198"/>
</dbReference>
<dbReference type="RefSeq" id="WP_343814979.1">
    <property type="nucleotide sequence ID" value="NZ_BAAAFA010000002.1"/>
</dbReference>
<keyword evidence="3" id="KW-1185">Reference proteome</keyword>
<evidence type="ECO:0000256" key="1">
    <source>
        <dbReference type="SAM" id="SignalP"/>
    </source>
</evidence>
<proteinExistence type="predicted"/>
<dbReference type="Pfam" id="PF10670">
    <property type="entry name" value="DUF4198"/>
    <property type="match status" value="1"/>
</dbReference>
<dbReference type="EMBL" id="BAAAFA010000002">
    <property type="protein sequence ID" value="GAA0812572.1"/>
    <property type="molecule type" value="Genomic_DNA"/>
</dbReference>
<keyword evidence="1" id="KW-0732">Signal</keyword>
<feature type="signal peptide" evidence="1">
    <location>
        <begin position="1"/>
        <end position="28"/>
    </location>
</feature>
<evidence type="ECO:0000313" key="2">
    <source>
        <dbReference type="EMBL" id="GAA0812572.1"/>
    </source>
</evidence>
<name>A0ABN1L485_9GAMM</name>
<gene>
    <name evidence="2" type="ORF">GCM10009111_06710</name>
</gene>
<evidence type="ECO:0000313" key="3">
    <source>
        <dbReference type="Proteomes" id="UP001500021"/>
    </source>
</evidence>
<comment type="caution">
    <text evidence="2">The sequence shown here is derived from an EMBL/GenBank/DDBJ whole genome shotgun (WGS) entry which is preliminary data.</text>
</comment>